<keyword evidence="1" id="KW-0472">Membrane</keyword>
<comment type="caution">
    <text evidence="2">The sequence shown here is derived from an EMBL/GenBank/DDBJ whole genome shotgun (WGS) entry which is preliminary data.</text>
</comment>
<organism evidence="2 3">
    <name type="scientific">Amycolatopsis minnesotensis</name>
    <dbReference type="NCBI Taxonomy" id="337894"/>
    <lineage>
        <taxon>Bacteria</taxon>
        <taxon>Bacillati</taxon>
        <taxon>Actinomycetota</taxon>
        <taxon>Actinomycetes</taxon>
        <taxon>Pseudonocardiales</taxon>
        <taxon>Pseudonocardiaceae</taxon>
        <taxon>Amycolatopsis</taxon>
    </lineage>
</organism>
<dbReference type="EMBL" id="BAAANN010000013">
    <property type="protein sequence ID" value="GAA1962454.1"/>
    <property type="molecule type" value="Genomic_DNA"/>
</dbReference>
<dbReference type="Proteomes" id="UP001501116">
    <property type="component" value="Unassembled WGS sequence"/>
</dbReference>
<accession>A0ABN2R2L6</accession>
<evidence type="ECO:0000313" key="2">
    <source>
        <dbReference type="EMBL" id="GAA1962454.1"/>
    </source>
</evidence>
<proteinExistence type="predicted"/>
<dbReference type="RefSeq" id="WP_344419816.1">
    <property type="nucleotide sequence ID" value="NZ_BAAANN010000013.1"/>
</dbReference>
<keyword evidence="1" id="KW-1133">Transmembrane helix</keyword>
<name>A0ABN2R2L6_9PSEU</name>
<feature type="transmembrane region" description="Helical" evidence="1">
    <location>
        <begin position="39"/>
        <end position="56"/>
    </location>
</feature>
<feature type="transmembrane region" description="Helical" evidence="1">
    <location>
        <begin position="91"/>
        <end position="108"/>
    </location>
</feature>
<reference evidence="2 3" key="1">
    <citation type="journal article" date="2019" name="Int. J. Syst. Evol. Microbiol.">
        <title>The Global Catalogue of Microorganisms (GCM) 10K type strain sequencing project: providing services to taxonomists for standard genome sequencing and annotation.</title>
        <authorList>
            <consortium name="The Broad Institute Genomics Platform"/>
            <consortium name="The Broad Institute Genome Sequencing Center for Infectious Disease"/>
            <person name="Wu L."/>
            <person name="Ma J."/>
        </authorList>
    </citation>
    <scope>NUCLEOTIDE SEQUENCE [LARGE SCALE GENOMIC DNA]</scope>
    <source>
        <strain evidence="2 3">JCM 14545</strain>
    </source>
</reference>
<protein>
    <submittedName>
        <fullName evidence="2">Uncharacterized protein</fullName>
    </submittedName>
</protein>
<gene>
    <name evidence="2" type="ORF">GCM10009754_37170</name>
</gene>
<feature type="transmembrane region" description="Helical" evidence="1">
    <location>
        <begin position="68"/>
        <end position="85"/>
    </location>
</feature>
<keyword evidence="3" id="KW-1185">Reference proteome</keyword>
<evidence type="ECO:0000256" key="1">
    <source>
        <dbReference type="SAM" id="Phobius"/>
    </source>
</evidence>
<sequence length="215" mass="23274">MTRLPSLVTLATGLLLAVTLFRAVLNDRLLSTKVALTRPDGMIYATACPALILIGLRRDVLRRSVHKGLFSTVAFGLPLGAYLIWRLEFGQWVAYAGSLAVLLFAVLVTRMSARTGLVALLVVTLIPSGDAFARAADRFRAAPTFPMCFVADRIGQVFNRYADLHGLGRASPLAPDLGGSAMTSRLDIVHMAGLAAAKIARLIRRGCARRRSTRR</sequence>
<keyword evidence="1" id="KW-0812">Transmembrane</keyword>
<evidence type="ECO:0000313" key="3">
    <source>
        <dbReference type="Proteomes" id="UP001501116"/>
    </source>
</evidence>